<evidence type="ECO:0000313" key="2">
    <source>
        <dbReference type="Proteomes" id="UP001597389"/>
    </source>
</evidence>
<comment type="caution">
    <text evidence="1">The sequence shown here is derived from an EMBL/GenBank/DDBJ whole genome shotgun (WGS) entry which is preliminary data.</text>
</comment>
<protein>
    <submittedName>
        <fullName evidence="1">BrnT family toxin</fullName>
    </submittedName>
</protein>
<evidence type="ECO:0000313" key="1">
    <source>
        <dbReference type="EMBL" id="MFD2157311.1"/>
    </source>
</evidence>
<dbReference type="RefSeq" id="WP_377086042.1">
    <property type="nucleotide sequence ID" value="NZ_JBHSJL010000014.1"/>
</dbReference>
<dbReference type="Proteomes" id="UP001597389">
    <property type="component" value="Unassembled WGS sequence"/>
</dbReference>
<dbReference type="EMBL" id="JBHUJB010000005">
    <property type="protein sequence ID" value="MFD2157311.1"/>
    <property type="molecule type" value="Genomic_DNA"/>
</dbReference>
<proteinExistence type="predicted"/>
<dbReference type="Pfam" id="PF04365">
    <property type="entry name" value="BrnT_toxin"/>
    <property type="match status" value="1"/>
</dbReference>
<dbReference type="InterPro" id="IPR007460">
    <property type="entry name" value="BrnT_toxin"/>
</dbReference>
<gene>
    <name evidence="1" type="ORF">ACFSW8_00195</name>
</gene>
<accession>A0ABW4Z631</accession>
<name>A0ABW4Z631_9BACT</name>
<reference evidence="2" key="1">
    <citation type="journal article" date="2019" name="Int. J. Syst. Evol. Microbiol.">
        <title>The Global Catalogue of Microorganisms (GCM) 10K type strain sequencing project: providing services to taxonomists for standard genome sequencing and annotation.</title>
        <authorList>
            <consortium name="The Broad Institute Genomics Platform"/>
            <consortium name="The Broad Institute Genome Sequencing Center for Infectious Disease"/>
            <person name="Wu L."/>
            <person name="Ma J."/>
        </authorList>
    </citation>
    <scope>NUCLEOTIDE SEQUENCE [LARGE SCALE GENOMIC DNA]</scope>
    <source>
        <strain evidence="2">CCUG 57942</strain>
    </source>
</reference>
<keyword evidence="2" id="KW-1185">Reference proteome</keyword>
<dbReference type="Gene3D" id="3.10.450.530">
    <property type="entry name" value="Ribonuclease toxin, BrnT, of type II toxin-antitoxin system"/>
    <property type="match status" value="1"/>
</dbReference>
<sequence length="92" mass="11068">MELDLIDAQIDLSKFSPREIEEVLEDPFTIRFLPDHDRQDGESRYYMIGRTVGDRFLFLSFSTDGKKARIYAVREMTDAEKRFYDRRYAEFK</sequence>
<organism evidence="1 2">
    <name type="scientific">Rubritalea tangerina</name>
    <dbReference type="NCBI Taxonomy" id="430798"/>
    <lineage>
        <taxon>Bacteria</taxon>
        <taxon>Pseudomonadati</taxon>
        <taxon>Verrucomicrobiota</taxon>
        <taxon>Verrucomicrobiia</taxon>
        <taxon>Verrucomicrobiales</taxon>
        <taxon>Rubritaleaceae</taxon>
        <taxon>Rubritalea</taxon>
    </lineage>
</organism>
<dbReference type="InterPro" id="IPR038573">
    <property type="entry name" value="BrnT_sf"/>
</dbReference>